<dbReference type="PANTHER" id="PTHR43839">
    <property type="entry name" value="OPPC IN A BINDING PROTEIN-DEPENDENT TRANSPORT SYSTEM"/>
    <property type="match status" value="1"/>
</dbReference>
<comment type="caution">
    <text evidence="8">The sequence shown here is derived from an EMBL/GenBank/DDBJ whole genome shotgun (WGS) entry which is preliminary data.</text>
</comment>
<dbReference type="GO" id="GO:0005886">
    <property type="term" value="C:plasma membrane"/>
    <property type="evidence" value="ECO:0007669"/>
    <property type="project" value="UniProtKB-SubCell"/>
</dbReference>
<protein>
    <submittedName>
        <fullName evidence="8">ABC transporter permease subunit</fullName>
    </submittedName>
</protein>
<evidence type="ECO:0000313" key="9">
    <source>
        <dbReference type="Proteomes" id="UP001077662"/>
    </source>
</evidence>
<dbReference type="AlphaFoldDB" id="A0AAP3DLK2"/>
<sequence>MNKQKDRISLWLGFFIVSVLSIVAIIGPMVAPYDINFQVRAEYVEVNGTQVIVSPPLPPSEKYPIGTDKWGHDMLTSLLYGARYTLFVTIACALLRVMLGMIIGLKIGMADRPQRWWLSLENAWGHVPLFLPVYFLLYRININSPLSSFGLVMIFIIVVSVLGIPSVVSSVRQKTEQLKEAHFVTAAISIGASKNHIMLRHILPQLKEQIMMLFVMEIIGVMTLMGQLGIFNLFIGGTIQQFDPSIFLTKTYEWAGLIGQARAFLQAKQWIFFAPLTAFMIAILGFTLIVNGMKKRYEEAYNRTPYV</sequence>
<evidence type="ECO:0000256" key="4">
    <source>
        <dbReference type="ARBA" id="ARBA00022989"/>
    </source>
</evidence>
<evidence type="ECO:0000313" key="8">
    <source>
        <dbReference type="EMBL" id="MCZ0809285.1"/>
    </source>
</evidence>
<keyword evidence="3 6" id="KW-0812">Transmembrane</keyword>
<feature type="transmembrane region" description="Helical" evidence="6">
    <location>
        <begin position="210"/>
        <end position="235"/>
    </location>
</feature>
<keyword evidence="2 6" id="KW-0813">Transport</keyword>
<dbReference type="PROSITE" id="PS50928">
    <property type="entry name" value="ABC_TM1"/>
    <property type="match status" value="1"/>
</dbReference>
<feature type="transmembrane region" description="Helical" evidence="6">
    <location>
        <begin position="117"/>
        <end position="137"/>
    </location>
</feature>
<dbReference type="InterPro" id="IPR000515">
    <property type="entry name" value="MetI-like"/>
</dbReference>
<dbReference type="Proteomes" id="UP001077662">
    <property type="component" value="Unassembled WGS sequence"/>
</dbReference>
<feature type="domain" description="ABC transmembrane type-1" evidence="7">
    <location>
        <begin position="86"/>
        <end position="290"/>
    </location>
</feature>
<keyword evidence="4 6" id="KW-1133">Transmembrane helix</keyword>
<dbReference type="InterPro" id="IPR035906">
    <property type="entry name" value="MetI-like_sf"/>
</dbReference>
<accession>A0AAP3DLK2</accession>
<comment type="similarity">
    <text evidence="6">Belongs to the binding-protein-dependent transport system permease family.</text>
</comment>
<comment type="subcellular location">
    <subcellularLocation>
        <location evidence="6">Cell membrane</location>
        <topology evidence="6">Multi-pass membrane protein</topology>
    </subcellularLocation>
    <subcellularLocation>
        <location evidence="1">Membrane</location>
        <topology evidence="1">Multi-pass membrane protein</topology>
    </subcellularLocation>
</comment>
<dbReference type="EMBL" id="JAPTNE010000033">
    <property type="protein sequence ID" value="MCZ0809285.1"/>
    <property type="molecule type" value="Genomic_DNA"/>
</dbReference>
<evidence type="ECO:0000256" key="5">
    <source>
        <dbReference type="ARBA" id="ARBA00023136"/>
    </source>
</evidence>
<proteinExistence type="inferred from homology"/>
<evidence type="ECO:0000259" key="7">
    <source>
        <dbReference type="PROSITE" id="PS50928"/>
    </source>
</evidence>
<dbReference type="GO" id="GO:0055085">
    <property type="term" value="P:transmembrane transport"/>
    <property type="evidence" value="ECO:0007669"/>
    <property type="project" value="InterPro"/>
</dbReference>
<keyword evidence="5 6" id="KW-0472">Membrane</keyword>
<reference evidence="8" key="1">
    <citation type="submission" date="2022-09" db="EMBL/GenBank/DDBJ databases">
        <title>Genome analysis and characterization of larvicidal activity of Brevibacillus strains.</title>
        <authorList>
            <person name="Patrusheva E.V."/>
            <person name="Izotova A.O."/>
            <person name="Toshchakov S.V."/>
            <person name="Sineoky S.P."/>
        </authorList>
    </citation>
    <scope>NUCLEOTIDE SEQUENCE</scope>
    <source>
        <strain evidence="8">VKPM_B-13247</strain>
    </source>
</reference>
<evidence type="ECO:0000256" key="1">
    <source>
        <dbReference type="ARBA" id="ARBA00004141"/>
    </source>
</evidence>
<dbReference type="SUPFAM" id="SSF161098">
    <property type="entry name" value="MetI-like"/>
    <property type="match status" value="1"/>
</dbReference>
<dbReference type="RefSeq" id="WP_258434472.1">
    <property type="nucleotide sequence ID" value="NZ_JANSGW010000033.1"/>
</dbReference>
<dbReference type="Pfam" id="PF00528">
    <property type="entry name" value="BPD_transp_1"/>
    <property type="match status" value="1"/>
</dbReference>
<dbReference type="CDD" id="cd06261">
    <property type="entry name" value="TM_PBP2"/>
    <property type="match status" value="1"/>
</dbReference>
<feature type="transmembrane region" description="Helical" evidence="6">
    <location>
        <begin position="270"/>
        <end position="290"/>
    </location>
</feature>
<name>A0AAP3DLK2_BRELA</name>
<evidence type="ECO:0000256" key="3">
    <source>
        <dbReference type="ARBA" id="ARBA00022692"/>
    </source>
</evidence>
<feature type="transmembrane region" description="Helical" evidence="6">
    <location>
        <begin position="149"/>
        <end position="168"/>
    </location>
</feature>
<evidence type="ECO:0000256" key="2">
    <source>
        <dbReference type="ARBA" id="ARBA00022448"/>
    </source>
</evidence>
<dbReference type="Gene3D" id="1.10.3720.10">
    <property type="entry name" value="MetI-like"/>
    <property type="match status" value="1"/>
</dbReference>
<organism evidence="8 9">
    <name type="scientific">Brevibacillus laterosporus</name>
    <name type="common">Bacillus laterosporus</name>
    <dbReference type="NCBI Taxonomy" id="1465"/>
    <lineage>
        <taxon>Bacteria</taxon>
        <taxon>Bacillati</taxon>
        <taxon>Bacillota</taxon>
        <taxon>Bacilli</taxon>
        <taxon>Bacillales</taxon>
        <taxon>Paenibacillaceae</taxon>
        <taxon>Brevibacillus</taxon>
    </lineage>
</organism>
<gene>
    <name evidence="8" type="ORF">O0554_20665</name>
</gene>
<evidence type="ECO:0000256" key="6">
    <source>
        <dbReference type="RuleBase" id="RU363032"/>
    </source>
</evidence>
<dbReference type="PANTHER" id="PTHR43839:SF3">
    <property type="entry name" value="OLIGOPEPTIDE ABC TRANSPORTER, PERMEASE PROTEIN"/>
    <property type="match status" value="1"/>
</dbReference>
<feature type="transmembrane region" description="Helical" evidence="6">
    <location>
        <begin position="84"/>
        <end position="105"/>
    </location>
</feature>
<feature type="transmembrane region" description="Helical" evidence="6">
    <location>
        <begin position="12"/>
        <end position="31"/>
    </location>
</feature>